<comment type="cofactor">
    <cofactor evidence="6">
        <name>heme</name>
        <dbReference type="ChEBI" id="CHEBI:30413"/>
    </cofactor>
</comment>
<keyword evidence="5 7" id="KW-0503">Monooxygenase</keyword>
<evidence type="ECO:0000256" key="5">
    <source>
        <dbReference type="ARBA" id="ARBA00023033"/>
    </source>
</evidence>
<keyword evidence="10" id="KW-1185">Reference proteome</keyword>
<dbReference type="PANTHER" id="PTHR46300:SF2">
    <property type="entry name" value="CYTOCHROME P450 MONOOXYGENASE ALNH-RELATED"/>
    <property type="match status" value="1"/>
</dbReference>
<evidence type="ECO:0000313" key="9">
    <source>
        <dbReference type="EMBL" id="KAB2573659.1"/>
    </source>
</evidence>
<dbReference type="CDD" id="cd11065">
    <property type="entry name" value="CYP64-like"/>
    <property type="match status" value="1"/>
</dbReference>
<keyword evidence="8" id="KW-0472">Membrane</keyword>
<dbReference type="InterPro" id="IPR017972">
    <property type="entry name" value="Cyt_P450_CS"/>
</dbReference>
<dbReference type="GO" id="GO:0004497">
    <property type="term" value="F:monooxygenase activity"/>
    <property type="evidence" value="ECO:0007669"/>
    <property type="project" value="UniProtKB-KW"/>
</dbReference>
<protein>
    <submittedName>
        <fullName evidence="9">Cytochrome P450 monooxygenase patI</fullName>
    </submittedName>
</protein>
<dbReference type="GO" id="GO:0005506">
    <property type="term" value="F:iron ion binding"/>
    <property type="evidence" value="ECO:0007669"/>
    <property type="project" value="InterPro"/>
</dbReference>
<dbReference type="Pfam" id="PF00067">
    <property type="entry name" value="p450"/>
    <property type="match status" value="1"/>
</dbReference>
<organism evidence="9 10">
    <name type="scientific">Lasiodiplodia theobromae</name>
    <dbReference type="NCBI Taxonomy" id="45133"/>
    <lineage>
        <taxon>Eukaryota</taxon>
        <taxon>Fungi</taxon>
        <taxon>Dikarya</taxon>
        <taxon>Ascomycota</taxon>
        <taxon>Pezizomycotina</taxon>
        <taxon>Dothideomycetes</taxon>
        <taxon>Dothideomycetes incertae sedis</taxon>
        <taxon>Botryosphaeriales</taxon>
        <taxon>Botryosphaeriaceae</taxon>
        <taxon>Lasiodiplodia</taxon>
    </lineage>
</organism>
<evidence type="ECO:0000256" key="7">
    <source>
        <dbReference type="RuleBase" id="RU000461"/>
    </source>
</evidence>
<proteinExistence type="inferred from homology"/>
<evidence type="ECO:0000256" key="6">
    <source>
        <dbReference type="PIRSR" id="PIRSR602401-1"/>
    </source>
</evidence>
<comment type="similarity">
    <text evidence="1 7">Belongs to the cytochrome P450 family.</text>
</comment>
<dbReference type="PANTHER" id="PTHR46300">
    <property type="entry name" value="P450, PUTATIVE (EUROFUNG)-RELATED-RELATED"/>
    <property type="match status" value="1"/>
</dbReference>
<dbReference type="GO" id="GO:0020037">
    <property type="term" value="F:heme binding"/>
    <property type="evidence" value="ECO:0007669"/>
    <property type="project" value="InterPro"/>
</dbReference>
<dbReference type="PROSITE" id="PS00086">
    <property type="entry name" value="CYTOCHROME_P450"/>
    <property type="match status" value="1"/>
</dbReference>
<feature type="binding site" description="axial binding residue" evidence="6">
    <location>
        <position position="455"/>
    </location>
    <ligand>
        <name>heme</name>
        <dbReference type="ChEBI" id="CHEBI:30413"/>
    </ligand>
    <ligandPart>
        <name>Fe</name>
        <dbReference type="ChEBI" id="CHEBI:18248"/>
    </ligandPart>
</feature>
<keyword evidence="6 7" id="KW-0349">Heme</keyword>
<dbReference type="EMBL" id="VCHE01000055">
    <property type="protein sequence ID" value="KAB2573659.1"/>
    <property type="molecule type" value="Genomic_DNA"/>
</dbReference>
<comment type="caution">
    <text evidence="9">The sequence shown here is derived from an EMBL/GenBank/DDBJ whole genome shotgun (WGS) entry which is preliminary data.</text>
</comment>
<dbReference type="AlphaFoldDB" id="A0A5N5D7D5"/>
<evidence type="ECO:0000256" key="1">
    <source>
        <dbReference type="ARBA" id="ARBA00010617"/>
    </source>
</evidence>
<dbReference type="GO" id="GO:0016705">
    <property type="term" value="F:oxidoreductase activity, acting on paired donors, with incorporation or reduction of molecular oxygen"/>
    <property type="evidence" value="ECO:0007669"/>
    <property type="project" value="InterPro"/>
</dbReference>
<keyword evidence="2 6" id="KW-0479">Metal-binding</keyword>
<keyword evidence="8" id="KW-0812">Transmembrane</keyword>
<dbReference type="InterPro" id="IPR050364">
    <property type="entry name" value="Cytochrome_P450_fung"/>
</dbReference>
<feature type="transmembrane region" description="Helical" evidence="8">
    <location>
        <begin position="12"/>
        <end position="33"/>
    </location>
</feature>
<gene>
    <name evidence="9" type="primary">patI_0</name>
    <name evidence="9" type="ORF">DBV05_g7702</name>
</gene>
<dbReference type="InterPro" id="IPR002401">
    <property type="entry name" value="Cyt_P450_E_grp-I"/>
</dbReference>
<reference evidence="9 10" key="1">
    <citation type="journal article" date="2019" name="Sci. Rep.">
        <title>A multi-omics analysis of the grapevine pathogen Lasiodiplodia theobromae reveals that temperature affects the expression of virulence- and pathogenicity-related genes.</title>
        <authorList>
            <person name="Felix C."/>
            <person name="Meneses R."/>
            <person name="Goncalves M.F.M."/>
            <person name="Tilleman L."/>
            <person name="Duarte A.S."/>
            <person name="Jorrin-Novo J.V."/>
            <person name="Van de Peer Y."/>
            <person name="Deforce D."/>
            <person name="Van Nieuwerburgh F."/>
            <person name="Esteves A.C."/>
            <person name="Alves A."/>
        </authorList>
    </citation>
    <scope>NUCLEOTIDE SEQUENCE [LARGE SCALE GENOMIC DNA]</scope>
    <source>
        <strain evidence="9 10">LA-SOL3</strain>
    </source>
</reference>
<accession>A0A5N5D7D5</accession>
<dbReference type="PRINTS" id="PR00463">
    <property type="entry name" value="EP450I"/>
</dbReference>
<sequence length="558" mass="62852">MNTDIFDHIPAAPWMLVGAAAFGIITVLMQKLLRIGSRPAHMPPGPPTVPFFGNQKQVAGALHPEHIYTKWAKEYGPVYTFMNGSQPWVIVTGTAEAEEIFHKRGSQTAGRPVNRMELTMRSGYFPSFMSGPKWRVTRKLWHSVLNVGASRQYLPLQELEAKNLLSDLAHDPDGRSWRKHVERYGGSVAMTMMNGERITTSSDRAAREIIDDLTEFSIHSTKAKWIESFPLAWSLPEWAVPARREASRIAERHMKLIMGHWNVTKKRVAEGLSLPCFNKVIMDRLRDGYLANRLTENEAAEAGEILVTAATDTTASSLINWIGAMALFPEVQRKAQEEIDRVIGPDRLPNENDAPDLPYVRQIVQELHRWVTAVPLGVWHANTEPFQWRGYLIPTGTTMIINAYGIHGDPAQYPDPKAFKPERWEGKLESTASMTDERIGARSELFAFGAGRRICPGQHVAERGLFLAISRVLWGFTIEKAKDDTTGEELPIDMDSIRPGIVVALNEFPAVVKPRSAEKARLATELWERDRDEFLDKNLQWKKSPEGVEDVMNKAVGF</sequence>
<name>A0A5N5D7D5_9PEZI</name>
<evidence type="ECO:0000313" key="10">
    <source>
        <dbReference type="Proteomes" id="UP000325902"/>
    </source>
</evidence>
<keyword evidence="8" id="KW-1133">Transmembrane helix</keyword>
<evidence type="ECO:0000256" key="8">
    <source>
        <dbReference type="SAM" id="Phobius"/>
    </source>
</evidence>
<dbReference type="SUPFAM" id="SSF48264">
    <property type="entry name" value="Cytochrome P450"/>
    <property type="match status" value="1"/>
</dbReference>
<dbReference type="InterPro" id="IPR001128">
    <property type="entry name" value="Cyt_P450"/>
</dbReference>
<evidence type="ECO:0000256" key="2">
    <source>
        <dbReference type="ARBA" id="ARBA00022723"/>
    </source>
</evidence>
<keyword evidence="3 7" id="KW-0560">Oxidoreductase</keyword>
<dbReference type="InterPro" id="IPR036396">
    <property type="entry name" value="Cyt_P450_sf"/>
</dbReference>
<dbReference type="Gene3D" id="1.10.630.10">
    <property type="entry name" value="Cytochrome P450"/>
    <property type="match status" value="1"/>
</dbReference>
<keyword evidence="4 6" id="KW-0408">Iron</keyword>
<evidence type="ECO:0000256" key="3">
    <source>
        <dbReference type="ARBA" id="ARBA00023002"/>
    </source>
</evidence>
<dbReference type="OrthoDB" id="1103324at2759"/>
<dbReference type="Proteomes" id="UP000325902">
    <property type="component" value="Unassembled WGS sequence"/>
</dbReference>
<evidence type="ECO:0000256" key="4">
    <source>
        <dbReference type="ARBA" id="ARBA00023004"/>
    </source>
</evidence>